<dbReference type="Proteomes" id="UP000179627">
    <property type="component" value="Unassembled WGS sequence"/>
</dbReference>
<comment type="caution">
    <text evidence="3">The sequence shown here is derived from an EMBL/GenBank/DDBJ whole genome shotgun (WGS) entry which is preliminary data.</text>
</comment>
<evidence type="ECO:0000259" key="2">
    <source>
        <dbReference type="Pfam" id="PF00857"/>
    </source>
</evidence>
<dbReference type="InterPro" id="IPR050272">
    <property type="entry name" value="Isochorismatase-like_hydrls"/>
</dbReference>
<sequence>MPTEGDLPPVAVSWVPDRRRAVLLVHDMQRYFLRPFARTESPGGPLVRNAALLRERCVAAGIPVAYSAQPGGMSDEQRGLLRDFWGSGMQTSPEDRQVVDELAPASLDWMLTKWRYSAFLRTDLLTRMRAAGRDQLIVCGVYAHVGVLMTAVDAFSHDVQPFLAADAVADFSADYHRMTLRYAAERCARVATTKELLMGIEADR</sequence>
<dbReference type="GO" id="GO:0008908">
    <property type="term" value="F:isochorismatase activity"/>
    <property type="evidence" value="ECO:0007669"/>
    <property type="project" value="InterPro"/>
</dbReference>
<evidence type="ECO:0000313" key="4">
    <source>
        <dbReference type="Proteomes" id="UP000179627"/>
    </source>
</evidence>
<dbReference type="EMBL" id="MBLM01000159">
    <property type="protein sequence ID" value="OHV29785.1"/>
    <property type="molecule type" value="Genomic_DNA"/>
</dbReference>
<reference evidence="4" key="1">
    <citation type="submission" date="2016-07" db="EMBL/GenBank/DDBJ databases">
        <title>Sequence Frankia sp. strain CcI1.17.</title>
        <authorList>
            <person name="Ghodhbane-Gtari F."/>
            <person name="Swanson E."/>
            <person name="Gueddou A."/>
            <person name="Morris K."/>
            <person name="Hezbri K."/>
            <person name="Ktari A."/>
            <person name="Nouioui I."/>
            <person name="Abebe-Akele F."/>
            <person name="Simpson S."/>
            <person name="Thomas K."/>
            <person name="Gtari M."/>
            <person name="Tisa L.S."/>
            <person name="Hurst S."/>
        </authorList>
    </citation>
    <scope>NUCLEOTIDE SEQUENCE [LARGE SCALE GENOMIC DNA]</scope>
    <source>
        <strain evidence="4">Cc1.17</strain>
    </source>
</reference>
<dbReference type="InterPro" id="IPR036380">
    <property type="entry name" value="Isochorismatase-like_sf"/>
</dbReference>
<accession>A0A1S1Q997</accession>
<evidence type="ECO:0000313" key="3">
    <source>
        <dbReference type="EMBL" id="OHV29785.1"/>
    </source>
</evidence>
<gene>
    <name evidence="3" type="ORF">CC117_28595</name>
</gene>
<dbReference type="Gene3D" id="3.40.50.850">
    <property type="entry name" value="Isochorismatase-like"/>
    <property type="match status" value="1"/>
</dbReference>
<protein>
    <submittedName>
        <fullName evidence="3">Isochorismatase</fullName>
    </submittedName>
</protein>
<dbReference type="PRINTS" id="PR01398">
    <property type="entry name" value="ISCHRISMTASE"/>
</dbReference>
<dbReference type="InterPro" id="IPR016291">
    <property type="entry name" value="Isochorismatase"/>
</dbReference>
<proteinExistence type="predicted"/>
<dbReference type="OrthoDB" id="3174612at2"/>
<keyword evidence="1" id="KW-0378">Hydrolase</keyword>
<dbReference type="Pfam" id="PF00857">
    <property type="entry name" value="Isochorismatase"/>
    <property type="match status" value="1"/>
</dbReference>
<feature type="domain" description="Isochorismatase-like" evidence="2">
    <location>
        <begin position="22"/>
        <end position="195"/>
    </location>
</feature>
<organism evidence="3 4">
    <name type="scientific">Parafrankia colletiae</name>
    <dbReference type="NCBI Taxonomy" id="573497"/>
    <lineage>
        <taxon>Bacteria</taxon>
        <taxon>Bacillati</taxon>
        <taxon>Actinomycetota</taxon>
        <taxon>Actinomycetes</taxon>
        <taxon>Frankiales</taxon>
        <taxon>Frankiaceae</taxon>
        <taxon>Parafrankia</taxon>
    </lineage>
</organism>
<dbReference type="SUPFAM" id="SSF52499">
    <property type="entry name" value="Isochorismatase-like hydrolases"/>
    <property type="match status" value="1"/>
</dbReference>
<dbReference type="PANTHER" id="PTHR43540">
    <property type="entry name" value="PEROXYUREIDOACRYLATE/UREIDOACRYLATE AMIDOHYDROLASE-RELATED"/>
    <property type="match status" value="1"/>
</dbReference>
<dbReference type="InterPro" id="IPR000868">
    <property type="entry name" value="Isochorismatase-like_dom"/>
</dbReference>
<name>A0A1S1Q997_9ACTN</name>
<keyword evidence="4" id="KW-1185">Reference proteome</keyword>
<evidence type="ECO:0000256" key="1">
    <source>
        <dbReference type="ARBA" id="ARBA00022801"/>
    </source>
</evidence>
<dbReference type="AlphaFoldDB" id="A0A1S1Q997"/>
<dbReference type="RefSeq" id="WP_071090245.1">
    <property type="nucleotide sequence ID" value="NZ_MBLM01000159.1"/>
</dbReference>
<dbReference type="PANTHER" id="PTHR43540:SF3">
    <property type="entry name" value="ENTEROBACTIN SYNTHASE COMPONENT B"/>
    <property type="match status" value="1"/>
</dbReference>